<comment type="similarity">
    <text evidence="1 9">Belongs to the GHMP kinase family. IspE subfamily.</text>
</comment>
<dbReference type="HAMAP" id="MF_00061">
    <property type="entry name" value="IspE"/>
    <property type="match status" value="1"/>
</dbReference>
<dbReference type="InterPro" id="IPR006204">
    <property type="entry name" value="GHMP_kinase_N_dom"/>
</dbReference>
<protein>
    <recommendedName>
        <fullName evidence="3 9">4-diphosphocytidyl-2-C-methyl-D-erythritol kinase</fullName>
        <shortName evidence="9">CMK</shortName>
        <ecNumber evidence="2 9">2.7.1.148</ecNumber>
    </recommendedName>
    <alternativeName>
        <fullName evidence="8 9">4-(cytidine-5'-diphospho)-2-C-methyl-D-erythritol kinase</fullName>
    </alternativeName>
</protein>
<evidence type="ECO:0000256" key="2">
    <source>
        <dbReference type="ARBA" id="ARBA00012052"/>
    </source>
</evidence>
<feature type="active site" evidence="9">
    <location>
        <position position="183"/>
    </location>
</feature>
<feature type="compositionally biased region" description="Basic and acidic residues" evidence="10">
    <location>
        <begin position="53"/>
        <end position="66"/>
    </location>
</feature>
<accession>A0ABU4VHL7</accession>
<dbReference type="Gene3D" id="3.30.230.10">
    <property type="match status" value="1"/>
</dbReference>
<dbReference type="Pfam" id="PF08544">
    <property type="entry name" value="GHMP_kinases_C"/>
    <property type="match status" value="1"/>
</dbReference>
<dbReference type="SUPFAM" id="SSF54211">
    <property type="entry name" value="Ribosomal protein S5 domain 2-like"/>
    <property type="match status" value="1"/>
</dbReference>
<dbReference type="PIRSF" id="PIRSF010376">
    <property type="entry name" value="IspE"/>
    <property type="match status" value="1"/>
</dbReference>
<comment type="function">
    <text evidence="9">Catalyzes the phosphorylation of the position 2 hydroxy group of 4-diphosphocytidyl-2C-methyl-D-erythritol.</text>
</comment>
<feature type="domain" description="GHMP kinase C-terminal" evidence="12">
    <location>
        <begin position="267"/>
        <end position="325"/>
    </location>
</feature>
<proteinExistence type="inferred from homology"/>
<evidence type="ECO:0000256" key="7">
    <source>
        <dbReference type="ARBA" id="ARBA00022840"/>
    </source>
</evidence>
<evidence type="ECO:0000313" key="13">
    <source>
        <dbReference type="EMBL" id="MDX8151199.1"/>
    </source>
</evidence>
<dbReference type="SUPFAM" id="SSF55060">
    <property type="entry name" value="GHMP Kinase, C-terminal domain"/>
    <property type="match status" value="1"/>
</dbReference>
<dbReference type="EMBL" id="JAXAVX010000002">
    <property type="protein sequence ID" value="MDX8151199.1"/>
    <property type="molecule type" value="Genomic_DNA"/>
</dbReference>
<reference evidence="13 14" key="1">
    <citation type="submission" date="2023-11" db="EMBL/GenBank/DDBJ databases">
        <authorList>
            <person name="Xu M."/>
            <person name="Jiang T."/>
        </authorList>
    </citation>
    <scope>NUCLEOTIDE SEQUENCE [LARGE SCALE GENOMIC DNA]</scope>
    <source>
        <strain evidence="13 14">SD</strain>
    </source>
</reference>
<dbReference type="InterPro" id="IPR013750">
    <property type="entry name" value="GHMP_kinase_C_dom"/>
</dbReference>
<keyword evidence="5 9" id="KW-0547">Nucleotide-binding</keyword>
<name>A0ABU4VHL7_9ACTN</name>
<comment type="pathway">
    <text evidence="9">Isoprenoid biosynthesis; isopentenyl diphosphate biosynthesis via DXP pathway; isopentenyl diphosphate from 1-deoxy-D-xylulose 5-phosphate: step 3/6.</text>
</comment>
<evidence type="ECO:0000256" key="8">
    <source>
        <dbReference type="ARBA" id="ARBA00032554"/>
    </source>
</evidence>
<keyword evidence="6 9" id="KW-0418">Kinase</keyword>
<comment type="catalytic activity">
    <reaction evidence="9">
        <text>4-CDP-2-C-methyl-D-erythritol + ATP = 4-CDP-2-C-methyl-D-erythritol 2-phosphate + ADP + H(+)</text>
        <dbReference type="Rhea" id="RHEA:18437"/>
        <dbReference type="ChEBI" id="CHEBI:15378"/>
        <dbReference type="ChEBI" id="CHEBI:30616"/>
        <dbReference type="ChEBI" id="CHEBI:57823"/>
        <dbReference type="ChEBI" id="CHEBI:57919"/>
        <dbReference type="ChEBI" id="CHEBI:456216"/>
        <dbReference type="EC" id="2.7.1.148"/>
    </reaction>
</comment>
<evidence type="ECO:0000256" key="10">
    <source>
        <dbReference type="SAM" id="MobiDB-lite"/>
    </source>
</evidence>
<dbReference type="InterPro" id="IPR014721">
    <property type="entry name" value="Ribsml_uS5_D2-typ_fold_subgr"/>
</dbReference>
<evidence type="ECO:0000256" key="4">
    <source>
        <dbReference type="ARBA" id="ARBA00022679"/>
    </source>
</evidence>
<dbReference type="PANTHER" id="PTHR43527:SF2">
    <property type="entry name" value="4-DIPHOSPHOCYTIDYL-2-C-METHYL-D-ERYTHRITOL KINASE, CHLOROPLASTIC"/>
    <property type="match status" value="1"/>
</dbReference>
<feature type="domain" description="GHMP kinase N-terminal" evidence="11">
    <location>
        <begin position="113"/>
        <end position="181"/>
    </location>
</feature>
<organism evidence="13 14">
    <name type="scientific">Patulibacter brassicae</name>
    <dbReference type="NCBI Taxonomy" id="1705717"/>
    <lineage>
        <taxon>Bacteria</taxon>
        <taxon>Bacillati</taxon>
        <taxon>Actinomycetota</taxon>
        <taxon>Thermoleophilia</taxon>
        <taxon>Solirubrobacterales</taxon>
        <taxon>Patulibacteraceae</taxon>
        <taxon>Patulibacter</taxon>
    </lineage>
</organism>
<dbReference type="RefSeq" id="WP_319953350.1">
    <property type="nucleotide sequence ID" value="NZ_JAXAVX010000002.1"/>
</dbReference>
<evidence type="ECO:0000256" key="5">
    <source>
        <dbReference type="ARBA" id="ARBA00022741"/>
    </source>
</evidence>
<dbReference type="PANTHER" id="PTHR43527">
    <property type="entry name" value="4-DIPHOSPHOCYTIDYL-2-C-METHYL-D-ERYTHRITOL KINASE, CHLOROPLASTIC"/>
    <property type="match status" value="1"/>
</dbReference>
<dbReference type="InterPro" id="IPR020568">
    <property type="entry name" value="Ribosomal_Su5_D2-typ_SF"/>
</dbReference>
<evidence type="ECO:0000259" key="12">
    <source>
        <dbReference type="Pfam" id="PF08544"/>
    </source>
</evidence>
<feature type="binding site" evidence="9">
    <location>
        <begin position="142"/>
        <end position="152"/>
    </location>
    <ligand>
        <name>ATP</name>
        <dbReference type="ChEBI" id="CHEBI:30616"/>
    </ligand>
</feature>
<feature type="active site" evidence="9">
    <location>
        <position position="22"/>
    </location>
</feature>
<sequence length="348" mass="35069">MTTTNRPGTDLPQAAATVAPAKVNATLVVGPTREADGRHELVSVMQSVTLHDDVAIRPRRDGDELPPRPGETEELDPELLCVLPAGTPTEPAAGVVEDPSGDLVRCPGVRGENLALTALRRFRAATGWDAGPLTIEIAKRIPVAAGMAGGSADAGAVLRLAAHLSGRGDAVLLQELAAGLGADVPHQLQPGLALATGAGERLVRSTGILPGAALVLPSSAQLSTAAVYRRCDELDSPRTATALAGWEDRVAIALGGPAPPSLPDALCVNDLEAAALDLCPSIADALDRLRGVGAQRSMVCGSGPTTIGWFASADAARAAATALGEEAGAIVAVPTGGAAVSSILELPA</sequence>
<evidence type="ECO:0000256" key="6">
    <source>
        <dbReference type="ARBA" id="ARBA00022777"/>
    </source>
</evidence>
<evidence type="ECO:0000313" key="14">
    <source>
        <dbReference type="Proteomes" id="UP001277761"/>
    </source>
</evidence>
<gene>
    <name evidence="9" type="primary">ispE</name>
    <name evidence="13" type="ORF">SK069_06320</name>
</gene>
<keyword evidence="14" id="KW-1185">Reference proteome</keyword>
<dbReference type="InterPro" id="IPR004424">
    <property type="entry name" value="IspE"/>
</dbReference>
<dbReference type="InterPro" id="IPR036554">
    <property type="entry name" value="GHMP_kinase_C_sf"/>
</dbReference>
<evidence type="ECO:0000256" key="1">
    <source>
        <dbReference type="ARBA" id="ARBA00009684"/>
    </source>
</evidence>
<comment type="caution">
    <text evidence="13">The sequence shown here is derived from an EMBL/GenBank/DDBJ whole genome shotgun (WGS) entry which is preliminary data.</text>
</comment>
<keyword evidence="7 9" id="KW-0067">ATP-binding</keyword>
<evidence type="ECO:0000259" key="11">
    <source>
        <dbReference type="Pfam" id="PF00288"/>
    </source>
</evidence>
<evidence type="ECO:0000256" key="9">
    <source>
        <dbReference type="HAMAP-Rule" id="MF_00061"/>
    </source>
</evidence>
<dbReference type="Gene3D" id="3.30.70.890">
    <property type="entry name" value="GHMP kinase, C-terminal domain"/>
    <property type="match status" value="1"/>
</dbReference>
<dbReference type="EC" id="2.7.1.148" evidence="2 9"/>
<dbReference type="Pfam" id="PF00288">
    <property type="entry name" value="GHMP_kinases_N"/>
    <property type="match status" value="1"/>
</dbReference>
<keyword evidence="4 9" id="KW-0808">Transferase</keyword>
<dbReference type="Proteomes" id="UP001277761">
    <property type="component" value="Unassembled WGS sequence"/>
</dbReference>
<evidence type="ECO:0000256" key="3">
    <source>
        <dbReference type="ARBA" id="ARBA00017473"/>
    </source>
</evidence>
<feature type="region of interest" description="Disordered" evidence="10">
    <location>
        <begin position="53"/>
        <end position="74"/>
    </location>
</feature>
<keyword evidence="9" id="KW-0414">Isoprene biosynthesis</keyword>